<proteinExistence type="predicted"/>
<reference evidence="1" key="1">
    <citation type="submission" date="2018-05" db="EMBL/GenBank/DDBJ databases">
        <authorList>
            <person name="Lanie J.A."/>
            <person name="Ng W.-L."/>
            <person name="Kazmierczak K.M."/>
            <person name="Andrzejewski T.M."/>
            <person name="Davidsen T.M."/>
            <person name="Wayne K.J."/>
            <person name="Tettelin H."/>
            <person name="Glass J.I."/>
            <person name="Rusch D."/>
            <person name="Podicherti R."/>
            <person name="Tsui H.-C.T."/>
            <person name="Winkler M.E."/>
        </authorList>
    </citation>
    <scope>NUCLEOTIDE SEQUENCE</scope>
</reference>
<gene>
    <name evidence="1" type="ORF">METZ01_LOCUS302067</name>
</gene>
<name>A0A382MJP1_9ZZZZ</name>
<organism evidence="1">
    <name type="scientific">marine metagenome</name>
    <dbReference type="NCBI Taxonomy" id="408172"/>
    <lineage>
        <taxon>unclassified sequences</taxon>
        <taxon>metagenomes</taxon>
        <taxon>ecological metagenomes</taxon>
    </lineage>
</organism>
<sequence length="26" mass="3018">ARVTNNEAANENIHRTYRSGWKIMEG</sequence>
<evidence type="ECO:0000313" key="1">
    <source>
        <dbReference type="EMBL" id="SVC49213.1"/>
    </source>
</evidence>
<feature type="non-terminal residue" evidence="1">
    <location>
        <position position="1"/>
    </location>
</feature>
<accession>A0A382MJP1</accession>
<dbReference type="EMBL" id="UINC01094184">
    <property type="protein sequence ID" value="SVC49213.1"/>
    <property type="molecule type" value="Genomic_DNA"/>
</dbReference>
<protein>
    <submittedName>
        <fullName evidence="1">Uncharacterized protein</fullName>
    </submittedName>
</protein>
<dbReference type="AlphaFoldDB" id="A0A382MJP1"/>